<dbReference type="PROSITE" id="PS51061">
    <property type="entry name" value="R3H"/>
    <property type="match status" value="1"/>
</dbReference>
<feature type="compositionally biased region" description="Polar residues" evidence="2">
    <location>
        <begin position="393"/>
        <end position="408"/>
    </location>
</feature>
<feature type="compositionally biased region" description="Low complexity" evidence="2">
    <location>
        <begin position="517"/>
        <end position="526"/>
    </location>
</feature>
<dbReference type="SUPFAM" id="SSF82708">
    <property type="entry name" value="R3H domain"/>
    <property type="match status" value="1"/>
</dbReference>
<dbReference type="AlphaFoldDB" id="A0A8C4X0N1"/>
<evidence type="ECO:0000256" key="1">
    <source>
        <dbReference type="ARBA" id="ARBA00022553"/>
    </source>
</evidence>
<dbReference type="Proteomes" id="UP000694388">
    <property type="component" value="Unplaced"/>
</dbReference>
<dbReference type="GeneTree" id="ENSGT00940000156095"/>
<evidence type="ECO:0000259" key="3">
    <source>
        <dbReference type="PROSITE" id="PS51061"/>
    </source>
</evidence>
<dbReference type="FunFam" id="3.30.1370.50:FF:000001">
    <property type="entry name" value="R3H domain-containing protein 2 isoform 1"/>
    <property type="match status" value="1"/>
</dbReference>
<feature type="domain" description="R3H" evidence="3">
    <location>
        <begin position="162"/>
        <end position="225"/>
    </location>
</feature>
<dbReference type="Ensembl" id="ENSEBUT00000024583.1">
    <property type="protein sequence ID" value="ENSEBUP00000024007.1"/>
    <property type="gene ID" value="ENSEBUG00000014746.1"/>
</dbReference>
<dbReference type="Ensembl" id="ENSEBUT00000024507.1">
    <property type="protein sequence ID" value="ENSEBUP00000023931.1"/>
    <property type="gene ID" value="ENSEBUG00000014746.1"/>
</dbReference>
<dbReference type="GO" id="GO:0003676">
    <property type="term" value="F:nucleic acid binding"/>
    <property type="evidence" value="ECO:0007669"/>
    <property type="project" value="UniProtKB-UniRule"/>
</dbReference>
<feature type="region of interest" description="Disordered" evidence="2">
    <location>
        <begin position="546"/>
        <end position="583"/>
    </location>
</feature>
<dbReference type="InterPro" id="IPR001374">
    <property type="entry name" value="R3H_dom"/>
</dbReference>
<dbReference type="PANTHER" id="PTHR15672">
    <property type="entry name" value="CAMP-REGULATED PHOSPHOPROTEIN 21 RELATED R3H DOMAIN CONTAINING PROTEIN"/>
    <property type="match status" value="1"/>
</dbReference>
<feature type="compositionally biased region" description="Polar residues" evidence="2">
    <location>
        <begin position="570"/>
        <end position="583"/>
    </location>
</feature>
<sequence>MKHTFRMETCNITEDGKKCDKGAECINCVQQEDQESVAEPTVDSVIESDEQQLTSGTSNRRSKLSGKMKLVRSMAICHESPPPLMDLNTSEQQEMPALHTTKKDAVETPVKDEEEKDMAEHEAEGKAAKILSRDSSQEYTDSTGIDVHEFLVNTLKNSPRDRLMLLKMEQELIDFIHDANTQYKKFPPMTSYHRMLVHRVAAYFGMDHNVDPTGKAVVINKTGNTRIPEQRFGEHIDEENRKDESLKWFILKRNSSSLEHEDCLNRAGILHDENRSKSFEDLEEDSSLEYLLPENRALERSSLTDSTQHRRQLFRRHRNGTSRGSGSQHSSTETESSSGISCGPVCGTSRKSEARPWSSTDSESSHRLCSRPAVTKASSFSGISTMLLRGDSIGSNHSGVPLSKTNTDSSNSMASSSGSLSWQQQTQPLPQVSLGSALNGAAPAFNYSGSGPQPISTTAGPNFCLLPLESMGIPPGSILVNPHTGQPFMNPDGSPAVYHPPSRHQLTKDYLSDDSSPQTQQTVPQQPLINSLVTVNELGSKFEQVKVDRQSPVQTSDSTSSIYSSPVMPQHQSQQSLGFQLPSQSQPMGVCGYGGGMGPQLLPPASHQQVQPQSCAHQTPYQQMGIFYYPSSRLPHVGQQMYRPMSPSFNTHQGQQANSDTGFQPTMFAQHHNYQGIIGLQNSSSPMLPTQPNAPGNSMQTMVAHFPHGGG</sequence>
<feature type="region of interest" description="Disordered" evidence="2">
    <location>
        <begin position="299"/>
        <end position="371"/>
    </location>
</feature>
<proteinExistence type="predicted"/>
<feature type="compositionally biased region" description="Low complexity" evidence="2">
    <location>
        <begin position="324"/>
        <end position="343"/>
    </location>
</feature>
<feature type="region of interest" description="Disordered" evidence="2">
    <location>
        <begin position="392"/>
        <end position="427"/>
    </location>
</feature>
<accession>A0A8C4X0N1</accession>
<reference evidence="4" key="1">
    <citation type="submission" date="2025-05" db="UniProtKB">
        <authorList>
            <consortium name="Ensembl"/>
        </authorList>
    </citation>
    <scope>IDENTIFICATION</scope>
</reference>
<dbReference type="InterPro" id="IPR051937">
    <property type="entry name" value="R3H_domain_containing"/>
</dbReference>
<dbReference type="Ensembl" id="ENSEBUT00000024630.1">
    <property type="protein sequence ID" value="ENSEBUP00000024054.1"/>
    <property type="gene ID" value="ENSEBUG00000014746.1"/>
</dbReference>
<feature type="region of interest" description="Disordered" evidence="2">
    <location>
        <begin position="118"/>
        <end position="139"/>
    </location>
</feature>
<feature type="region of interest" description="Disordered" evidence="2">
    <location>
        <begin position="477"/>
        <end position="526"/>
    </location>
</feature>
<keyword evidence="5" id="KW-1185">Reference proteome</keyword>
<feature type="compositionally biased region" description="Low complexity" evidence="2">
    <location>
        <begin position="409"/>
        <end position="427"/>
    </location>
</feature>
<dbReference type="PANTHER" id="PTHR15672:SF8">
    <property type="entry name" value="PROTEIN ENCORE"/>
    <property type="match status" value="1"/>
</dbReference>
<dbReference type="Gene3D" id="3.30.1370.50">
    <property type="entry name" value="R3H-like domain"/>
    <property type="match status" value="1"/>
</dbReference>
<dbReference type="InterPro" id="IPR036867">
    <property type="entry name" value="R3H_dom_sf"/>
</dbReference>
<feature type="compositionally biased region" description="Basic and acidic residues" evidence="2">
    <location>
        <begin position="118"/>
        <end position="136"/>
    </location>
</feature>
<feature type="compositionally biased region" description="Low complexity" evidence="2">
    <location>
        <begin position="556"/>
        <end position="565"/>
    </location>
</feature>
<keyword evidence="1" id="KW-0597">Phosphoprotein</keyword>
<protein>
    <submittedName>
        <fullName evidence="4">R3H domain containing 1</fullName>
    </submittedName>
</protein>
<organism evidence="4 5">
    <name type="scientific">Eptatretus burgeri</name>
    <name type="common">Inshore hagfish</name>
    <dbReference type="NCBI Taxonomy" id="7764"/>
    <lineage>
        <taxon>Eukaryota</taxon>
        <taxon>Metazoa</taxon>
        <taxon>Chordata</taxon>
        <taxon>Craniata</taxon>
        <taxon>Vertebrata</taxon>
        <taxon>Cyclostomata</taxon>
        <taxon>Myxini</taxon>
        <taxon>Myxiniformes</taxon>
        <taxon>Myxinidae</taxon>
        <taxon>Eptatretinae</taxon>
        <taxon>Eptatretus</taxon>
    </lineage>
</organism>
<evidence type="ECO:0000256" key="2">
    <source>
        <dbReference type="SAM" id="MobiDB-lite"/>
    </source>
</evidence>
<dbReference type="CDD" id="cd02642">
    <property type="entry name" value="R3H_encore_like"/>
    <property type="match status" value="1"/>
</dbReference>
<dbReference type="SMART" id="SM00393">
    <property type="entry name" value="R3H"/>
    <property type="match status" value="1"/>
</dbReference>
<dbReference type="Ensembl" id="ENSEBUT00000024552.1">
    <property type="protein sequence ID" value="ENSEBUP00000023976.1"/>
    <property type="gene ID" value="ENSEBUG00000014746.1"/>
</dbReference>
<feature type="compositionally biased region" description="Basic residues" evidence="2">
    <location>
        <begin position="309"/>
        <end position="320"/>
    </location>
</feature>
<evidence type="ECO:0000313" key="4">
    <source>
        <dbReference type="Ensembl" id="ENSEBUP00000024054.1"/>
    </source>
</evidence>
<dbReference type="Pfam" id="PF01424">
    <property type="entry name" value="R3H"/>
    <property type="match status" value="1"/>
</dbReference>
<name>A0A8C4X0N1_EPTBU</name>
<evidence type="ECO:0000313" key="5">
    <source>
        <dbReference type="Proteomes" id="UP000694388"/>
    </source>
</evidence>